<organism evidence="4 5">
    <name type="scientific">Halosimplex rubrum</name>
    <dbReference type="NCBI Taxonomy" id="869889"/>
    <lineage>
        <taxon>Archaea</taxon>
        <taxon>Methanobacteriati</taxon>
        <taxon>Methanobacteriota</taxon>
        <taxon>Stenosarchaea group</taxon>
        <taxon>Halobacteria</taxon>
        <taxon>Halobacteriales</taxon>
        <taxon>Haloarculaceae</taxon>
        <taxon>Halosimplex</taxon>
    </lineage>
</organism>
<evidence type="ECO:0000313" key="4">
    <source>
        <dbReference type="EMBL" id="QLH78779.1"/>
    </source>
</evidence>
<feature type="region of interest" description="Disordered" evidence="1">
    <location>
        <begin position="206"/>
        <end position="235"/>
    </location>
</feature>
<dbReference type="KEGG" id="hrr:HZS55_16430"/>
<reference evidence="4 5" key="1">
    <citation type="submission" date="2020-07" db="EMBL/GenBank/DDBJ databases">
        <title>Halosimplex pelagicum sp. nov. and Halosimplex rubrum sp. nov., isolated from salted brown alga Laminaria, and emended description of the genus Halosimplex.</title>
        <authorList>
            <person name="Cui H."/>
        </authorList>
    </citation>
    <scope>NUCLEOTIDE SEQUENCE [LARGE SCALE GENOMIC DNA]</scope>
    <source>
        <strain evidence="4 5">R27</strain>
    </source>
</reference>
<dbReference type="RefSeq" id="WP_179908657.1">
    <property type="nucleotide sequence ID" value="NZ_CP058910.1"/>
</dbReference>
<dbReference type="Proteomes" id="UP000509667">
    <property type="component" value="Chromosome"/>
</dbReference>
<keyword evidence="2" id="KW-0472">Membrane</keyword>
<dbReference type="OrthoDB" id="169477at2157"/>
<feature type="transmembrane region" description="Helical" evidence="2">
    <location>
        <begin position="356"/>
        <end position="375"/>
    </location>
</feature>
<evidence type="ECO:0000259" key="3">
    <source>
        <dbReference type="Pfam" id="PF25928"/>
    </source>
</evidence>
<proteinExistence type="predicted"/>
<feature type="transmembrane region" description="Helical" evidence="2">
    <location>
        <begin position="305"/>
        <end position="336"/>
    </location>
</feature>
<sequence>MFDTLLQVPLVGMEWEQFALLLITALAGGAFGAALGALPAFIFTGFVVFLGEGLAILERSIGGAVPAVGPGELATGVTGVIGFGAVTGPHIAFAGGVAASAYAGKKYPEMEPEGWDYHFGKNILYAFGTKPDILAVGAVFGLVGAVINQFAAALLAVGNTPVTDTIALTVVASAFLARIVFGYPIVGRSAGGSLLDMSPFEREEPRVATDGGVASQGSDPSPDPRSDGGEVPEEHAGRLATEPWLPHQYKWSGVTAIGLVGGILGGYIWIQTGSIFMGYAISAMSLLFLNLGVEKIPVTHHITLVGAVGAVVVAPVAGGVVALLAAGVFGAVSGLLGEVTQRIFYAHSGTHVDPPAMAIALAMLAVGVLAILGVLPNAGYL</sequence>
<evidence type="ECO:0000256" key="2">
    <source>
        <dbReference type="SAM" id="Phobius"/>
    </source>
</evidence>
<dbReference type="EMBL" id="CP058910">
    <property type="protein sequence ID" value="QLH78779.1"/>
    <property type="molecule type" value="Genomic_DNA"/>
</dbReference>
<dbReference type="Pfam" id="PF25928">
    <property type="entry name" value="DUF7973"/>
    <property type="match status" value="1"/>
</dbReference>
<feature type="compositionally biased region" description="Basic and acidic residues" evidence="1">
    <location>
        <begin position="222"/>
        <end position="235"/>
    </location>
</feature>
<dbReference type="AlphaFoldDB" id="A0A7D5PBW8"/>
<name>A0A7D5PBW8_9EURY</name>
<gene>
    <name evidence="4" type="ORF">HZS55_16430</name>
</gene>
<feature type="transmembrane region" description="Helical" evidence="2">
    <location>
        <begin position="133"/>
        <end position="154"/>
    </location>
</feature>
<feature type="transmembrane region" description="Helical" evidence="2">
    <location>
        <begin position="166"/>
        <end position="186"/>
    </location>
</feature>
<feature type="transmembrane region" description="Helical" evidence="2">
    <location>
        <begin position="20"/>
        <end position="50"/>
    </location>
</feature>
<protein>
    <recommendedName>
        <fullName evidence="3">DUF7973 domain-containing protein</fullName>
    </recommendedName>
</protein>
<keyword evidence="5" id="KW-1185">Reference proteome</keyword>
<feature type="transmembrane region" description="Helical" evidence="2">
    <location>
        <begin position="251"/>
        <end position="270"/>
    </location>
</feature>
<dbReference type="InterPro" id="IPR058279">
    <property type="entry name" value="DUF7973"/>
</dbReference>
<evidence type="ECO:0000313" key="5">
    <source>
        <dbReference type="Proteomes" id="UP000509667"/>
    </source>
</evidence>
<evidence type="ECO:0000256" key="1">
    <source>
        <dbReference type="SAM" id="MobiDB-lite"/>
    </source>
</evidence>
<keyword evidence="2" id="KW-0812">Transmembrane</keyword>
<keyword evidence="2" id="KW-1133">Transmembrane helix</keyword>
<dbReference type="GeneID" id="56079483"/>
<feature type="domain" description="DUF7973" evidence="3">
    <location>
        <begin position="13"/>
        <end position="380"/>
    </location>
</feature>
<accession>A0A7D5PBW8</accession>
<feature type="transmembrane region" description="Helical" evidence="2">
    <location>
        <begin position="276"/>
        <end position="293"/>
    </location>
</feature>